<comment type="subcellular location">
    <subcellularLocation>
        <location evidence="1">Cell membrane</location>
        <topology evidence="1">Multi-pass membrane protein</topology>
    </subcellularLocation>
</comment>
<dbReference type="EMBL" id="CP081150">
    <property type="protein sequence ID" value="QZA79127.1"/>
    <property type="molecule type" value="Genomic_DNA"/>
</dbReference>
<dbReference type="Pfam" id="PF03788">
    <property type="entry name" value="LrgA"/>
    <property type="match status" value="1"/>
</dbReference>
<proteinExistence type="predicted"/>
<evidence type="ECO:0000256" key="5">
    <source>
        <dbReference type="ARBA" id="ARBA00023136"/>
    </source>
</evidence>
<dbReference type="RefSeq" id="WP_221007646.1">
    <property type="nucleotide sequence ID" value="NZ_CP081150.1"/>
</dbReference>
<feature type="transmembrane region" description="Helical" evidence="6">
    <location>
        <begin position="97"/>
        <end position="122"/>
    </location>
</feature>
<gene>
    <name evidence="7" type="ORF">K4H28_06950</name>
</gene>
<keyword evidence="5 6" id="KW-0472">Membrane</keyword>
<feature type="transmembrane region" description="Helical" evidence="6">
    <location>
        <begin position="7"/>
        <end position="26"/>
    </location>
</feature>
<dbReference type="PANTHER" id="PTHR33931">
    <property type="entry name" value="HOLIN-LIKE PROTEIN CIDA-RELATED"/>
    <property type="match status" value="1"/>
</dbReference>
<keyword evidence="4 6" id="KW-1133">Transmembrane helix</keyword>
<evidence type="ECO:0000256" key="1">
    <source>
        <dbReference type="ARBA" id="ARBA00004651"/>
    </source>
</evidence>
<evidence type="ECO:0000313" key="7">
    <source>
        <dbReference type="EMBL" id="QZA79127.1"/>
    </source>
</evidence>
<accession>A0ABX8Z9W7</accession>
<feature type="transmembrane region" description="Helical" evidence="6">
    <location>
        <begin position="68"/>
        <end position="85"/>
    </location>
</feature>
<feature type="transmembrane region" description="Helical" evidence="6">
    <location>
        <begin position="38"/>
        <end position="56"/>
    </location>
</feature>
<keyword evidence="8" id="KW-1185">Reference proteome</keyword>
<sequence>MASYFKINLGFAMLYGLSIIFLALVSGELLRQLFNLPIPSVVLGMLLLTLWCVVRGRAESKIALASEGLLRYLGVLFVPAGVGLIELGDRLEAQGIAMMVTIMLSTLVTLLVTAWVLNFLLLRRQKKQPESSV</sequence>
<dbReference type="InterPro" id="IPR005538">
    <property type="entry name" value="LrgA/CidA"/>
</dbReference>
<dbReference type="Proteomes" id="UP000825679">
    <property type="component" value="Chromosome"/>
</dbReference>
<evidence type="ECO:0000256" key="2">
    <source>
        <dbReference type="ARBA" id="ARBA00022475"/>
    </source>
</evidence>
<reference evidence="7 8" key="1">
    <citation type="submission" date="2021-08" db="EMBL/GenBank/DDBJ databases">
        <title>complete genome sequencing of Deefgea sp. D25.</title>
        <authorList>
            <person name="Bae J.-W."/>
            <person name="Gim D.-H."/>
        </authorList>
    </citation>
    <scope>NUCLEOTIDE SEQUENCE [LARGE SCALE GENOMIC DNA]</scope>
    <source>
        <strain evidence="7 8">D25</strain>
    </source>
</reference>
<protein>
    <submittedName>
        <fullName evidence="7">CidA/LrgA family protein</fullName>
    </submittedName>
</protein>
<keyword evidence="2" id="KW-1003">Cell membrane</keyword>
<organism evidence="7 8">
    <name type="scientific">Deefgea tanakiae</name>
    <dbReference type="NCBI Taxonomy" id="2865840"/>
    <lineage>
        <taxon>Bacteria</taxon>
        <taxon>Pseudomonadati</taxon>
        <taxon>Pseudomonadota</taxon>
        <taxon>Betaproteobacteria</taxon>
        <taxon>Neisseriales</taxon>
        <taxon>Chitinibacteraceae</taxon>
        <taxon>Deefgea</taxon>
    </lineage>
</organism>
<evidence type="ECO:0000256" key="4">
    <source>
        <dbReference type="ARBA" id="ARBA00022989"/>
    </source>
</evidence>
<dbReference type="PANTHER" id="PTHR33931:SF2">
    <property type="entry name" value="HOLIN-LIKE PROTEIN CIDA"/>
    <property type="match status" value="1"/>
</dbReference>
<name>A0ABX8Z9W7_9NEIS</name>
<evidence type="ECO:0000313" key="8">
    <source>
        <dbReference type="Proteomes" id="UP000825679"/>
    </source>
</evidence>
<evidence type="ECO:0000256" key="6">
    <source>
        <dbReference type="SAM" id="Phobius"/>
    </source>
</evidence>
<evidence type="ECO:0000256" key="3">
    <source>
        <dbReference type="ARBA" id="ARBA00022692"/>
    </source>
</evidence>
<keyword evidence="3 6" id="KW-0812">Transmembrane</keyword>